<gene>
    <name evidence="1" type="ORF">STAFG_2302</name>
</gene>
<dbReference type="Proteomes" id="UP000015001">
    <property type="component" value="Unassembled WGS sequence"/>
</dbReference>
<comment type="caution">
    <text evidence="1">The sequence shown here is derived from an EMBL/GenBank/DDBJ whole genome shotgun (WGS) entry which is preliminary data.</text>
</comment>
<organism evidence="1 2">
    <name type="scientific">Streptomyces afghaniensis 772</name>
    <dbReference type="NCBI Taxonomy" id="1283301"/>
    <lineage>
        <taxon>Bacteria</taxon>
        <taxon>Bacillati</taxon>
        <taxon>Actinomycetota</taxon>
        <taxon>Actinomycetes</taxon>
        <taxon>Kitasatosporales</taxon>
        <taxon>Streptomycetaceae</taxon>
        <taxon>Streptomyces</taxon>
    </lineage>
</organism>
<accession>S4MM52</accession>
<evidence type="ECO:0000313" key="2">
    <source>
        <dbReference type="Proteomes" id="UP000015001"/>
    </source>
</evidence>
<name>S4MM52_9ACTN</name>
<proteinExistence type="predicted"/>
<keyword evidence="2" id="KW-1185">Reference proteome</keyword>
<reference evidence="1 2" key="1">
    <citation type="submission" date="2013-02" db="EMBL/GenBank/DDBJ databases">
        <title>Draft Genome Sequence of Streptomyces afghaniensis, Which Produces Compounds of the Julimycin B-Complex.</title>
        <authorList>
            <person name="Gruening B.A."/>
            <person name="Praeg A."/>
            <person name="Erxleben A."/>
            <person name="Guenther S."/>
            <person name="Fiedler H.-P."/>
            <person name="Goodfellow M."/>
            <person name="Mueller M."/>
        </authorList>
    </citation>
    <scope>NUCLEOTIDE SEQUENCE [LARGE SCALE GENOMIC DNA]</scope>
    <source>
        <strain evidence="1 2">772</strain>
    </source>
</reference>
<evidence type="ECO:0000313" key="1">
    <source>
        <dbReference type="EMBL" id="EPJ40643.1"/>
    </source>
</evidence>
<dbReference type="EMBL" id="AOPY01001363">
    <property type="protein sequence ID" value="EPJ40643.1"/>
    <property type="molecule type" value="Genomic_DNA"/>
</dbReference>
<dbReference type="AlphaFoldDB" id="S4MM52"/>
<dbReference type="PATRIC" id="fig|1283301.3.peg.2273"/>
<dbReference type="HOGENOM" id="CLU_2958606_0_0_11"/>
<sequence length="59" mass="6419">MGGCVGGCMSPRFVARTDTSRNVRLRLQKLNTSDDALCLIVMLTIGEGRVLICLVMFEG</sequence>
<protein>
    <submittedName>
        <fullName evidence="1">Uncharacterized protein</fullName>
    </submittedName>
</protein>